<evidence type="ECO:0000256" key="2">
    <source>
        <dbReference type="ARBA" id="ARBA00007448"/>
    </source>
</evidence>
<dbReference type="Pfam" id="PF00004">
    <property type="entry name" value="AAA"/>
    <property type="match status" value="1"/>
</dbReference>
<dbReference type="InterPro" id="IPR050747">
    <property type="entry name" value="Mitochondrial_chaperone_BCS1"/>
</dbReference>
<dbReference type="PANTHER" id="PTHR23070">
    <property type="entry name" value="BCS1 AAA-TYPE ATPASE"/>
    <property type="match status" value="1"/>
</dbReference>
<evidence type="ECO:0000256" key="7">
    <source>
        <dbReference type="ARBA" id="ARBA00022840"/>
    </source>
</evidence>
<accession>A0A4Z0YMR4</accession>
<comment type="similarity">
    <text evidence="2">Belongs to the AAA ATPase family. BCS1 subfamily.</text>
</comment>
<evidence type="ECO:0000256" key="9">
    <source>
        <dbReference type="ARBA" id="ARBA00023128"/>
    </source>
</evidence>
<evidence type="ECO:0000256" key="3">
    <source>
        <dbReference type="ARBA" id="ARBA00022692"/>
    </source>
</evidence>
<evidence type="ECO:0000256" key="5">
    <source>
        <dbReference type="ARBA" id="ARBA00022792"/>
    </source>
</evidence>
<evidence type="ECO:0000256" key="8">
    <source>
        <dbReference type="ARBA" id="ARBA00022989"/>
    </source>
</evidence>
<keyword evidence="9" id="KW-0496">Mitochondrion</keyword>
<evidence type="ECO:0000313" key="17">
    <source>
        <dbReference type="Proteomes" id="UP000297716"/>
    </source>
</evidence>
<dbReference type="GO" id="GO:0005743">
    <property type="term" value="C:mitochondrial inner membrane"/>
    <property type="evidence" value="ECO:0007669"/>
    <property type="project" value="UniProtKB-SubCell"/>
</dbReference>
<organism evidence="16 17">
    <name type="scientific">Xylaria hypoxylon</name>
    <dbReference type="NCBI Taxonomy" id="37992"/>
    <lineage>
        <taxon>Eukaryota</taxon>
        <taxon>Fungi</taxon>
        <taxon>Dikarya</taxon>
        <taxon>Ascomycota</taxon>
        <taxon>Pezizomycotina</taxon>
        <taxon>Sordariomycetes</taxon>
        <taxon>Xylariomycetidae</taxon>
        <taxon>Xylariales</taxon>
        <taxon>Xylariaceae</taxon>
        <taxon>Xylaria</taxon>
    </lineage>
</organism>
<name>A0A4Z0YMR4_9PEZI</name>
<dbReference type="SUPFAM" id="SSF52540">
    <property type="entry name" value="P-loop containing nucleoside triphosphate hydrolases"/>
    <property type="match status" value="1"/>
</dbReference>
<keyword evidence="3" id="KW-0812">Transmembrane</keyword>
<keyword evidence="7 12" id="KW-0067">ATP-binding</keyword>
<dbReference type="InterPro" id="IPR014851">
    <property type="entry name" value="BCS1_N"/>
</dbReference>
<evidence type="ECO:0000256" key="13">
    <source>
        <dbReference type="SAM" id="MobiDB-lite"/>
    </source>
</evidence>
<evidence type="ECO:0000256" key="1">
    <source>
        <dbReference type="ARBA" id="ARBA00004434"/>
    </source>
</evidence>
<dbReference type="Pfam" id="PF08740">
    <property type="entry name" value="BCS1_N"/>
    <property type="match status" value="1"/>
</dbReference>
<evidence type="ECO:0000259" key="14">
    <source>
        <dbReference type="SMART" id="SM00382"/>
    </source>
</evidence>
<dbReference type="Gene3D" id="3.40.50.300">
    <property type="entry name" value="P-loop containing nucleotide triphosphate hydrolases"/>
    <property type="match status" value="1"/>
</dbReference>
<dbReference type="GO" id="GO:0016887">
    <property type="term" value="F:ATP hydrolysis activity"/>
    <property type="evidence" value="ECO:0007669"/>
    <property type="project" value="InterPro"/>
</dbReference>
<reference evidence="16 17" key="1">
    <citation type="submission" date="2019-03" db="EMBL/GenBank/DDBJ databases">
        <title>Draft genome sequence of Xylaria hypoxylon DSM 108379, a ubiquitous saprotrophic-parasitic fungi on hardwood.</title>
        <authorList>
            <person name="Buettner E."/>
            <person name="Leonhardt S."/>
            <person name="Gebauer A.M."/>
            <person name="Liers C."/>
            <person name="Hofrichter M."/>
            <person name="Kellner H."/>
        </authorList>
    </citation>
    <scope>NUCLEOTIDE SEQUENCE [LARGE SCALE GENOMIC DNA]</scope>
    <source>
        <strain evidence="16 17">DSM 108379</strain>
    </source>
</reference>
<feature type="region of interest" description="Disordered" evidence="13">
    <location>
        <begin position="461"/>
        <end position="480"/>
    </location>
</feature>
<dbReference type="GO" id="GO:0005524">
    <property type="term" value="F:ATP binding"/>
    <property type="evidence" value="ECO:0007669"/>
    <property type="project" value="UniProtKB-KW"/>
</dbReference>
<feature type="domain" description="AAA+ ATPase" evidence="14">
    <location>
        <begin position="290"/>
        <end position="440"/>
    </location>
</feature>
<evidence type="ECO:0000259" key="15">
    <source>
        <dbReference type="SMART" id="SM01024"/>
    </source>
</evidence>
<keyword evidence="10" id="KW-0472">Membrane</keyword>
<dbReference type="AlphaFoldDB" id="A0A4Z0YMR4"/>
<sequence length="565" mass="63474">MPQPFHVSGAAVGPLLGWNRPGVNLVRDIFEKSLRFIDPSQAEHALTVMNLATFVVPNLIDVFYSLRHYTRVFFTSAVTIKASDELYLQVFNWLAKRESQSRFIKEYTARTLSDSRLVSSSRPEARSLAHLRAMAPEESSSAELSYIKLTPAFKTTWFFYHWNLFAVLRNENHSSTYDPPSHAIPISDYFGPMATGKEGESLTITCLGWSATPIRALLKSCRKMAMAQRQTSVTIRGCRDDHWRVMAVKPVRPLETIAIDKNVKENLIGDIKKYLNPRRRLFYSENGIPYRRGYLLHGPPGCGKSSLSLALAGFFGLDMYIVNLASVYEYELEALFATLPARCFVLLEDIDAVGFRRKDGDTDTGRRGGPGSSRQRCSLSSLLNVLDGVASHCALLRSRTNLGGGEGRVVIMTSNFPDRLDDALVRPGRIDMKVHMGYITRQGAEHIFLRMMKTGRLDKTNAGLLNDGEHTGKEHTENEHKASGYIEDDRKVHQHQIDEELQVLAQKFAQNIPEDTFTPAQLQGYLLRYLHSATSAVDKFADWVADEKRKLAGEALRNGCLPPSQ</sequence>
<evidence type="ECO:0000256" key="12">
    <source>
        <dbReference type="RuleBase" id="RU003651"/>
    </source>
</evidence>
<evidence type="ECO:0008006" key="18">
    <source>
        <dbReference type="Google" id="ProtNLM"/>
    </source>
</evidence>
<dbReference type="SMART" id="SM00382">
    <property type="entry name" value="AAA"/>
    <property type="match status" value="1"/>
</dbReference>
<keyword evidence="6" id="KW-0378">Hydrolase</keyword>
<dbReference type="SMART" id="SM01024">
    <property type="entry name" value="BCS1_N"/>
    <property type="match status" value="1"/>
</dbReference>
<dbReference type="InterPro" id="IPR003959">
    <property type="entry name" value="ATPase_AAA_core"/>
</dbReference>
<dbReference type="InterPro" id="IPR003960">
    <property type="entry name" value="ATPase_AAA_CS"/>
</dbReference>
<dbReference type="InterPro" id="IPR003593">
    <property type="entry name" value="AAA+_ATPase"/>
</dbReference>
<evidence type="ECO:0000256" key="10">
    <source>
        <dbReference type="ARBA" id="ARBA00023136"/>
    </source>
</evidence>
<keyword evidence="8" id="KW-1133">Transmembrane helix</keyword>
<evidence type="ECO:0000256" key="11">
    <source>
        <dbReference type="ARBA" id="ARBA00048778"/>
    </source>
</evidence>
<evidence type="ECO:0000313" key="16">
    <source>
        <dbReference type="EMBL" id="TGJ78956.1"/>
    </source>
</evidence>
<dbReference type="EMBL" id="SKBN01000330">
    <property type="protein sequence ID" value="TGJ78956.1"/>
    <property type="molecule type" value="Genomic_DNA"/>
</dbReference>
<keyword evidence="5" id="KW-0999">Mitochondrion inner membrane</keyword>
<dbReference type="Pfam" id="PF25426">
    <property type="entry name" value="AAA_lid_BCS1"/>
    <property type="match status" value="1"/>
</dbReference>
<comment type="catalytic activity">
    <reaction evidence="11">
        <text>ATP + H2O = ADP + phosphate + H(+)</text>
        <dbReference type="Rhea" id="RHEA:13065"/>
        <dbReference type="ChEBI" id="CHEBI:15377"/>
        <dbReference type="ChEBI" id="CHEBI:15378"/>
        <dbReference type="ChEBI" id="CHEBI:30616"/>
        <dbReference type="ChEBI" id="CHEBI:43474"/>
        <dbReference type="ChEBI" id="CHEBI:456216"/>
    </reaction>
    <physiologicalReaction direction="left-to-right" evidence="11">
        <dbReference type="Rhea" id="RHEA:13066"/>
    </physiologicalReaction>
</comment>
<proteinExistence type="inferred from homology"/>
<dbReference type="PROSITE" id="PS00674">
    <property type="entry name" value="AAA"/>
    <property type="match status" value="1"/>
</dbReference>
<feature type="compositionally biased region" description="Basic and acidic residues" evidence="13">
    <location>
        <begin position="467"/>
        <end position="480"/>
    </location>
</feature>
<dbReference type="STRING" id="37992.A0A4Z0YMR4"/>
<keyword evidence="4 12" id="KW-0547">Nucleotide-binding</keyword>
<keyword evidence="17" id="KW-1185">Reference proteome</keyword>
<evidence type="ECO:0000256" key="4">
    <source>
        <dbReference type="ARBA" id="ARBA00022741"/>
    </source>
</evidence>
<dbReference type="InterPro" id="IPR057495">
    <property type="entry name" value="AAA_lid_BCS1"/>
</dbReference>
<evidence type="ECO:0000256" key="6">
    <source>
        <dbReference type="ARBA" id="ARBA00022801"/>
    </source>
</evidence>
<feature type="domain" description="BCS1 N-terminal" evidence="15">
    <location>
        <begin position="47"/>
        <end position="257"/>
    </location>
</feature>
<comment type="caution">
    <text evidence="16">The sequence shown here is derived from an EMBL/GenBank/DDBJ whole genome shotgun (WGS) entry which is preliminary data.</text>
</comment>
<dbReference type="InterPro" id="IPR027417">
    <property type="entry name" value="P-loop_NTPase"/>
</dbReference>
<dbReference type="OrthoDB" id="10251412at2759"/>
<gene>
    <name evidence="16" type="ORF">E0Z10_g9809</name>
</gene>
<comment type="subcellular location">
    <subcellularLocation>
        <location evidence="1">Mitochondrion inner membrane</location>
        <topology evidence="1">Single-pass membrane protein</topology>
    </subcellularLocation>
</comment>
<dbReference type="Proteomes" id="UP000297716">
    <property type="component" value="Unassembled WGS sequence"/>
</dbReference>
<protein>
    <recommendedName>
        <fullName evidence="18">AAA+ ATPase domain-containing protein</fullName>
    </recommendedName>
</protein>